<evidence type="ECO:0000313" key="3">
    <source>
        <dbReference type="EMBL" id="KAJ7192425.1"/>
    </source>
</evidence>
<keyword evidence="4" id="KW-1185">Reference proteome</keyword>
<evidence type="ECO:0000313" key="4">
    <source>
        <dbReference type="Proteomes" id="UP001219525"/>
    </source>
</evidence>
<proteinExistence type="predicted"/>
<feature type="region of interest" description="Disordered" evidence="1">
    <location>
        <begin position="322"/>
        <end position="351"/>
    </location>
</feature>
<feature type="region of interest" description="Disordered" evidence="1">
    <location>
        <begin position="162"/>
        <end position="197"/>
    </location>
</feature>
<organism evidence="3 4">
    <name type="scientific">Mycena pura</name>
    <dbReference type="NCBI Taxonomy" id="153505"/>
    <lineage>
        <taxon>Eukaryota</taxon>
        <taxon>Fungi</taxon>
        <taxon>Dikarya</taxon>
        <taxon>Basidiomycota</taxon>
        <taxon>Agaricomycotina</taxon>
        <taxon>Agaricomycetes</taxon>
        <taxon>Agaricomycetidae</taxon>
        <taxon>Agaricales</taxon>
        <taxon>Marasmiineae</taxon>
        <taxon>Mycenaceae</taxon>
        <taxon>Mycena</taxon>
    </lineage>
</organism>
<feature type="transmembrane region" description="Helical" evidence="2">
    <location>
        <begin position="200"/>
        <end position="223"/>
    </location>
</feature>
<feature type="compositionally biased region" description="Low complexity" evidence="1">
    <location>
        <begin position="166"/>
        <end position="197"/>
    </location>
</feature>
<keyword evidence="2" id="KW-0812">Transmembrane</keyword>
<keyword evidence="2" id="KW-0472">Membrane</keyword>
<gene>
    <name evidence="3" type="ORF">GGX14DRAFT_578145</name>
</gene>
<dbReference type="AlphaFoldDB" id="A0AAD6Y1M3"/>
<comment type="caution">
    <text evidence="3">The sequence shown here is derived from an EMBL/GenBank/DDBJ whole genome shotgun (WGS) entry which is preliminary data.</text>
</comment>
<protein>
    <submittedName>
        <fullName evidence="3">Uncharacterized protein</fullName>
    </submittedName>
</protein>
<feature type="region of interest" description="Disordered" evidence="1">
    <location>
        <begin position="417"/>
        <end position="445"/>
    </location>
</feature>
<name>A0AAD6Y1M3_9AGAR</name>
<dbReference type="PANTHER" id="PTHR16861">
    <property type="entry name" value="GLYCOPROTEIN 38"/>
    <property type="match status" value="1"/>
</dbReference>
<accession>A0AAD6Y1M3</accession>
<feature type="compositionally biased region" description="Low complexity" evidence="1">
    <location>
        <begin position="419"/>
        <end position="431"/>
    </location>
</feature>
<evidence type="ECO:0000256" key="1">
    <source>
        <dbReference type="SAM" id="MobiDB-lite"/>
    </source>
</evidence>
<evidence type="ECO:0000256" key="2">
    <source>
        <dbReference type="SAM" id="Phobius"/>
    </source>
</evidence>
<keyword evidence="2" id="KW-1133">Transmembrane helix</keyword>
<sequence length="445" mass="45988">MPKYINSIISRYDYPLRAKLVSPFITLLRSRFLLLPASPLSPRSPSPVQLARDDVVLVNVPLRFPSLMFPLVPSSLYLLHPRLFLPAQTKLTRSSMDTGTPHDEKSAANRFFAEKCGVATSASSSSSPAITNETPLIYAVTLLNPRQAAGASTLPGNPVTLPPAFSSARVTTSPSARSTAPPSQSSTSTPSPSPHHVQTAAIAGGIVGGILTIVIAGVVIWCLRGRFKFRVERVDAAAEVRPAVLGSEVAQPAAVYNGGTRERAQDAPPQAPRGFSTALSGTSATDLSVLSFDKPIPSAVLATQRAMLEKRALSASYAAASGSGSAIGTGAGTSAKPPRGAGQSASSESDDVGASLWNASHYAANSSVSGSHAGTGSVSMATGSSGSVSVRQDPATQMQLTAMAERVAQLESQLRNVVATASTPGSAASASPRRELDDDLPPDYS</sequence>
<dbReference type="EMBL" id="JARJCW010000120">
    <property type="protein sequence ID" value="KAJ7192425.1"/>
    <property type="molecule type" value="Genomic_DNA"/>
</dbReference>
<feature type="region of interest" description="Disordered" evidence="1">
    <location>
        <begin position="366"/>
        <end position="392"/>
    </location>
</feature>
<reference evidence="3" key="1">
    <citation type="submission" date="2023-03" db="EMBL/GenBank/DDBJ databases">
        <title>Massive genome expansion in bonnet fungi (Mycena s.s.) driven by repeated elements and novel gene families across ecological guilds.</title>
        <authorList>
            <consortium name="Lawrence Berkeley National Laboratory"/>
            <person name="Harder C.B."/>
            <person name="Miyauchi S."/>
            <person name="Viragh M."/>
            <person name="Kuo A."/>
            <person name="Thoen E."/>
            <person name="Andreopoulos B."/>
            <person name="Lu D."/>
            <person name="Skrede I."/>
            <person name="Drula E."/>
            <person name="Henrissat B."/>
            <person name="Morin E."/>
            <person name="Kohler A."/>
            <person name="Barry K."/>
            <person name="LaButti K."/>
            <person name="Morin E."/>
            <person name="Salamov A."/>
            <person name="Lipzen A."/>
            <person name="Mereny Z."/>
            <person name="Hegedus B."/>
            <person name="Baldrian P."/>
            <person name="Stursova M."/>
            <person name="Weitz H."/>
            <person name="Taylor A."/>
            <person name="Grigoriev I.V."/>
            <person name="Nagy L.G."/>
            <person name="Martin F."/>
            <person name="Kauserud H."/>
        </authorList>
    </citation>
    <scope>NUCLEOTIDE SEQUENCE</scope>
    <source>
        <strain evidence="3">9144</strain>
    </source>
</reference>
<dbReference type="PANTHER" id="PTHR16861:SF4">
    <property type="entry name" value="SH3 DOMAIN PROTEIN (AFU_ORTHOLOGUE AFUA_1G13610)"/>
    <property type="match status" value="1"/>
</dbReference>
<dbReference type="Proteomes" id="UP001219525">
    <property type="component" value="Unassembled WGS sequence"/>
</dbReference>